<dbReference type="EMBL" id="CADCWF010000141">
    <property type="protein sequence ID" value="CAA9556722.1"/>
    <property type="molecule type" value="Genomic_DNA"/>
</dbReference>
<proteinExistence type="predicted"/>
<dbReference type="AlphaFoldDB" id="A0A6J4UPL8"/>
<organism evidence="1">
    <name type="scientific">uncultured Thermomicrobiales bacterium</name>
    <dbReference type="NCBI Taxonomy" id="1645740"/>
    <lineage>
        <taxon>Bacteria</taxon>
        <taxon>Pseudomonadati</taxon>
        <taxon>Thermomicrobiota</taxon>
        <taxon>Thermomicrobia</taxon>
        <taxon>Thermomicrobiales</taxon>
        <taxon>environmental samples</taxon>
    </lineage>
</organism>
<feature type="non-terminal residue" evidence="1">
    <location>
        <position position="1"/>
    </location>
</feature>
<evidence type="ECO:0000313" key="1">
    <source>
        <dbReference type="EMBL" id="CAA9556722.1"/>
    </source>
</evidence>
<accession>A0A6J4UPL8</accession>
<sequence length="56" mass="6269">APCRRSAEAGIDIRRRPRSASLAIEGRYPVDGRIELWAAREDARGPPTRGRLSRLL</sequence>
<gene>
    <name evidence="1" type="ORF">AVDCRST_MAG59-2210</name>
</gene>
<feature type="non-terminal residue" evidence="1">
    <location>
        <position position="56"/>
    </location>
</feature>
<protein>
    <submittedName>
        <fullName evidence="1">Uncharacterized protein</fullName>
    </submittedName>
</protein>
<name>A0A6J4UPL8_9BACT</name>
<reference evidence="1" key="1">
    <citation type="submission" date="2020-02" db="EMBL/GenBank/DDBJ databases">
        <authorList>
            <person name="Meier V. D."/>
        </authorList>
    </citation>
    <scope>NUCLEOTIDE SEQUENCE</scope>
    <source>
        <strain evidence="1">AVDCRST_MAG59</strain>
    </source>
</reference>